<feature type="compositionally biased region" description="Polar residues" evidence="4">
    <location>
        <begin position="1876"/>
        <end position="1891"/>
    </location>
</feature>
<feature type="compositionally biased region" description="Polar residues" evidence="4">
    <location>
        <begin position="1762"/>
        <end position="1780"/>
    </location>
</feature>
<evidence type="ECO:0000259" key="7">
    <source>
        <dbReference type="PROSITE" id="PS51651"/>
    </source>
</evidence>
<protein>
    <submittedName>
        <fullName evidence="8">Dock homology region 2 domain-containing protein</fullName>
    </submittedName>
</protein>
<comment type="caution">
    <text evidence="8">The sequence shown here is derived from an EMBL/GenBank/DDBJ whole genome shotgun (WGS) entry which is preliminary data.</text>
</comment>
<feature type="compositionally biased region" description="Low complexity" evidence="4">
    <location>
        <begin position="786"/>
        <end position="795"/>
    </location>
</feature>
<feature type="region of interest" description="Disordered" evidence="4">
    <location>
        <begin position="634"/>
        <end position="667"/>
    </location>
</feature>
<feature type="compositionally biased region" description="Polar residues" evidence="4">
    <location>
        <begin position="730"/>
        <end position="743"/>
    </location>
</feature>
<feature type="compositionally biased region" description="Polar residues" evidence="4">
    <location>
        <begin position="267"/>
        <end position="277"/>
    </location>
</feature>
<evidence type="ECO:0000313" key="9">
    <source>
        <dbReference type="Proteomes" id="UP001201812"/>
    </source>
</evidence>
<evidence type="ECO:0000256" key="1">
    <source>
        <dbReference type="ARBA" id="ARBA00022553"/>
    </source>
</evidence>
<dbReference type="InterPro" id="IPR046769">
    <property type="entry name" value="DOCKER_Lobe_A"/>
</dbReference>
<feature type="compositionally biased region" description="Polar residues" evidence="4">
    <location>
        <begin position="1792"/>
        <end position="1821"/>
    </location>
</feature>
<feature type="compositionally biased region" description="Basic residues" evidence="4">
    <location>
        <begin position="344"/>
        <end position="356"/>
    </location>
</feature>
<evidence type="ECO:0000313" key="8">
    <source>
        <dbReference type="EMBL" id="KAI1700099.1"/>
    </source>
</evidence>
<dbReference type="InterPro" id="IPR026791">
    <property type="entry name" value="DOCK"/>
</dbReference>
<dbReference type="PANTHER" id="PTHR23317:SF26">
    <property type="entry name" value="ZIZIMIN, ISOFORM K"/>
    <property type="match status" value="1"/>
</dbReference>
<feature type="domain" description="PH" evidence="5">
    <location>
        <begin position="513"/>
        <end position="626"/>
    </location>
</feature>
<dbReference type="InterPro" id="IPR011993">
    <property type="entry name" value="PH-like_dom_sf"/>
</dbReference>
<feature type="region of interest" description="Disordered" evidence="4">
    <location>
        <begin position="179"/>
        <end position="215"/>
    </location>
</feature>
<feature type="compositionally biased region" description="Basic and acidic residues" evidence="4">
    <location>
        <begin position="313"/>
        <end position="322"/>
    </location>
</feature>
<evidence type="ECO:0000256" key="2">
    <source>
        <dbReference type="ARBA" id="ARBA00022658"/>
    </source>
</evidence>
<name>A0AAD4QZH0_9BILA</name>
<evidence type="ECO:0000259" key="6">
    <source>
        <dbReference type="PROSITE" id="PS51650"/>
    </source>
</evidence>
<dbReference type="Pfam" id="PF11878">
    <property type="entry name" value="DOCK_C-D_N"/>
    <property type="match status" value="1"/>
</dbReference>
<dbReference type="InterPro" id="IPR027007">
    <property type="entry name" value="C2_DOCK-type_domain"/>
</dbReference>
<feature type="region of interest" description="Disordered" evidence="4">
    <location>
        <begin position="259"/>
        <end position="371"/>
    </location>
</feature>
<feature type="compositionally biased region" description="Polar residues" evidence="4">
    <location>
        <begin position="1"/>
        <end position="38"/>
    </location>
</feature>
<dbReference type="PROSITE" id="PS51651">
    <property type="entry name" value="DOCKER"/>
    <property type="match status" value="1"/>
</dbReference>
<dbReference type="SUPFAM" id="SSF48371">
    <property type="entry name" value="ARM repeat"/>
    <property type="match status" value="1"/>
</dbReference>
<dbReference type="GO" id="GO:0005085">
    <property type="term" value="F:guanyl-nucleotide exchange factor activity"/>
    <property type="evidence" value="ECO:0007669"/>
    <property type="project" value="UniProtKB-KW"/>
</dbReference>
<evidence type="ECO:0000256" key="4">
    <source>
        <dbReference type="SAM" id="MobiDB-lite"/>
    </source>
</evidence>
<feature type="domain" description="C2 DOCK-type" evidence="6">
    <location>
        <begin position="1076"/>
        <end position="1267"/>
    </location>
</feature>
<dbReference type="SMART" id="SM00233">
    <property type="entry name" value="PH"/>
    <property type="match status" value="1"/>
</dbReference>
<dbReference type="Gene3D" id="2.60.40.150">
    <property type="entry name" value="C2 domain"/>
    <property type="match status" value="1"/>
</dbReference>
<dbReference type="InterPro" id="IPR016024">
    <property type="entry name" value="ARM-type_fold"/>
</dbReference>
<dbReference type="Gene3D" id="1.25.40.410">
    <property type="match status" value="1"/>
</dbReference>
<dbReference type="CDD" id="cd11684">
    <property type="entry name" value="DHR2_DOCK"/>
    <property type="match status" value="1"/>
</dbReference>
<dbReference type="GO" id="GO:0007264">
    <property type="term" value="P:small GTPase-mediated signal transduction"/>
    <property type="evidence" value="ECO:0007669"/>
    <property type="project" value="InterPro"/>
</dbReference>
<dbReference type="Pfam" id="PF06920">
    <property type="entry name" value="DHR-2_Lobe_A"/>
    <property type="match status" value="1"/>
</dbReference>
<feature type="region of interest" description="Disordered" evidence="4">
    <location>
        <begin position="771"/>
        <end position="795"/>
    </location>
</feature>
<dbReference type="Proteomes" id="UP001201812">
    <property type="component" value="Unassembled WGS sequence"/>
</dbReference>
<dbReference type="InterPro" id="IPR043162">
    <property type="entry name" value="DOCK_C_lobe_C"/>
</dbReference>
<feature type="region of interest" description="Disordered" evidence="4">
    <location>
        <begin position="720"/>
        <end position="743"/>
    </location>
</feature>
<gene>
    <name evidence="8" type="ORF">DdX_16910</name>
</gene>
<dbReference type="Pfam" id="PF14429">
    <property type="entry name" value="DOCK-C2"/>
    <property type="match status" value="1"/>
</dbReference>
<dbReference type="Gene3D" id="1.20.58.740">
    <property type="match status" value="1"/>
</dbReference>
<feature type="region of interest" description="Disordered" evidence="4">
    <location>
        <begin position="1872"/>
        <end position="1891"/>
    </location>
</feature>
<comment type="similarity">
    <text evidence="3">Belongs to the DOCK family.</text>
</comment>
<reference evidence="8" key="1">
    <citation type="submission" date="2022-01" db="EMBL/GenBank/DDBJ databases">
        <title>Genome Sequence Resource for Two Populations of Ditylenchus destructor, the Migratory Endoparasitic Phytonematode.</title>
        <authorList>
            <person name="Zhang H."/>
            <person name="Lin R."/>
            <person name="Xie B."/>
        </authorList>
    </citation>
    <scope>NUCLEOTIDE SEQUENCE</scope>
    <source>
        <strain evidence="8">BazhouSP</strain>
    </source>
</reference>
<feature type="region of interest" description="Disordered" evidence="4">
    <location>
        <begin position="1730"/>
        <end position="1750"/>
    </location>
</feature>
<dbReference type="InterPro" id="IPR001849">
    <property type="entry name" value="PH_domain"/>
</dbReference>
<dbReference type="InterPro" id="IPR043161">
    <property type="entry name" value="DOCK_C_lobe_A"/>
</dbReference>
<feature type="domain" description="DOCKER" evidence="7">
    <location>
        <begin position="2234"/>
        <end position="2699"/>
    </location>
</feature>
<dbReference type="Pfam" id="PF20421">
    <property type="entry name" value="DHR-2_Lobe_C"/>
    <property type="match status" value="1"/>
</dbReference>
<dbReference type="InterPro" id="IPR046773">
    <property type="entry name" value="DOCKER_Lobe_C"/>
</dbReference>
<keyword evidence="1" id="KW-0597">Phosphoprotein</keyword>
<feature type="region of interest" description="Disordered" evidence="4">
    <location>
        <begin position="1"/>
        <end position="68"/>
    </location>
</feature>
<dbReference type="InterPro" id="IPR021816">
    <property type="entry name" value="DOCK_C/D_N"/>
</dbReference>
<dbReference type="PROSITE" id="PS51650">
    <property type="entry name" value="C2_DOCK"/>
    <property type="match status" value="1"/>
</dbReference>
<organism evidence="8 9">
    <name type="scientific">Ditylenchus destructor</name>
    <dbReference type="NCBI Taxonomy" id="166010"/>
    <lineage>
        <taxon>Eukaryota</taxon>
        <taxon>Metazoa</taxon>
        <taxon>Ecdysozoa</taxon>
        <taxon>Nematoda</taxon>
        <taxon>Chromadorea</taxon>
        <taxon>Rhabditida</taxon>
        <taxon>Tylenchina</taxon>
        <taxon>Tylenchomorpha</taxon>
        <taxon>Sphaerularioidea</taxon>
        <taxon>Anguinidae</taxon>
        <taxon>Anguininae</taxon>
        <taxon>Ditylenchus</taxon>
    </lineage>
</organism>
<dbReference type="SUPFAM" id="SSF50729">
    <property type="entry name" value="PH domain-like"/>
    <property type="match status" value="1"/>
</dbReference>
<proteinExistence type="inferred from homology"/>
<dbReference type="InterPro" id="IPR027357">
    <property type="entry name" value="DOCKER_dom"/>
</dbReference>
<feature type="compositionally biased region" description="Polar residues" evidence="4">
    <location>
        <begin position="637"/>
        <end position="667"/>
    </location>
</feature>
<accession>A0AAD4QZH0</accession>
<feature type="compositionally biased region" description="Low complexity" evidence="4">
    <location>
        <begin position="101"/>
        <end position="112"/>
    </location>
</feature>
<keyword evidence="2" id="KW-0344">Guanine-nucleotide releasing factor</keyword>
<evidence type="ECO:0000256" key="3">
    <source>
        <dbReference type="PROSITE-ProRule" id="PRU00983"/>
    </source>
</evidence>
<feature type="compositionally biased region" description="Polar residues" evidence="4">
    <location>
        <begin position="289"/>
        <end position="305"/>
    </location>
</feature>
<dbReference type="InterPro" id="IPR035892">
    <property type="entry name" value="C2_domain_sf"/>
</dbReference>
<feature type="region of interest" description="Disordered" evidence="4">
    <location>
        <begin position="92"/>
        <end position="118"/>
    </location>
</feature>
<feature type="compositionally biased region" description="Polar residues" evidence="4">
    <location>
        <begin position="184"/>
        <end position="196"/>
    </location>
</feature>
<keyword evidence="9" id="KW-1185">Reference proteome</keyword>
<dbReference type="PANTHER" id="PTHR23317">
    <property type="entry name" value="DEDICATOR OF CYTOKINESIS DOCK"/>
    <property type="match status" value="1"/>
</dbReference>
<dbReference type="PROSITE" id="PS50003">
    <property type="entry name" value="PH_DOMAIN"/>
    <property type="match status" value="1"/>
</dbReference>
<feature type="region of interest" description="Disordered" evidence="4">
    <location>
        <begin position="1787"/>
        <end position="1821"/>
    </location>
</feature>
<dbReference type="EMBL" id="JAKKPZ010000156">
    <property type="protein sequence ID" value="KAI1700099.1"/>
    <property type="molecule type" value="Genomic_DNA"/>
</dbReference>
<evidence type="ECO:0000259" key="5">
    <source>
        <dbReference type="PROSITE" id="PS50003"/>
    </source>
</evidence>
<feature type="region of interest" description="Disordered" evidence="4">
    <location>
        <begin position="1761"/>
        <end position="1780"/>
    </location>
</feature>
<dbReference type="Gene3D" id="2.30.29.30">
    <property type="entry name" value="Pleckstrin-homology domain (PH domain)/Phosphotyrosine-binding domain (PTB)"/>
    <property type="match status" value="1"/>
</dbReference>
<sequence>MSASSGSISDFSLTLPNPSTDGSQEFSNQISHKSSLESQTRKKNSVHQSHSKSPDPGHPPAMRSISTSYAPLQNFTDPIYTNFSSLAPRSRLSVLRDSESESSFGSSGSLPSKFKDQLQRSSWNHPEVMPSGVYRNLPSGSSRLNVVWPPVQKFQNGMLRFATNSTNSFANSANSFVNSTNSAPSSTHGSFKSAQRTAAKPPRKERKLSPAPHSVSEVMLHKRVIEVGNELAGSQFPASRNFEQFTTNRNPEVQTCAKSDHLPDASRVSSNRTASNSPRKHVDVKEVKSSPSHNQLAYIQEQQGSREPVPNGIRDRSSERSHSRQRSNSDAGDHKKSSGAESPKKRRSPLGKKRNWKFTSAVGKPGQARETREAVSRVLNAANPVRAPPIATPMDYEKFVVEKSAQLEHDRDRDLLLFLRDDISESFVYPKERTAVASVTKDHIRDAQWLLTIDSLKHYSSPYSIITFNYAKFAGDFKKFDPPQGLSELKFESDVALMEEKMLLIGQQPSSSDVIKEGYLVVVPGESSFVDNFRSEKKRYCIVRRDEDGRLQIEVLKHPKHGSALANTQSQPPLEIKTAVQKTTKKGKAVLQVASNPENDKRTLILAAENDSELEIWAMEIDRALATTFNSKEDSVSLGSSRGASVQPGATTAQDTESLTSEDSYSSYRDPSMGMVWRGRNTAAKALHPPIVDRRNVFSLYWDLEPLKEPEGSVSTLLHSPKAQHRQRGLQRNSTTSSAVSSMNTQFTDSPLVGRKYSGFVDIKPLTRTGNETSVAKSDESDRGGRSSSPSPSISSFTAERPAILFVAEVQNVNIKMALAGAAPAQIEPFFIRLFLYDASMGVRISEEFHMNVCPPDLANSSSATSDDGHSATIKVNGISRNILLHSNANKLICHIPNPRPDIFLVAKIERLLSDFPTDLYTKSAGVSDTKAATRLSKSIKTATQKLAHYRSSFAWTVRPVFPSMCHAGGGFGTNAAKTLQLYKCESRLNESDLQKYLNEFAKLEKSGKLNALPGATMTVDVDITSTVADLPMRISPSLLPLRPWRAPPDSPLAPAFELQSFVTESLVSEPFKSLVNLLYVYPTTLSYGSQKAFSRARNIACTVKFVSGSQQSAKTGSPVILDRNDSQQGPFVASKTCAVQYHEQNPQFDDEIKVQLPCALDPTDHLLFEFTHISVANALSPKSSHEQAIESSIGYAWLPLVRSSNDGCQYLIMSEDSESFDLPVAINLPPGYVKCQGPGQAREPSAPDVKFVENGRPLFRVRLRLISSVYSSNEKVQAFFQCCQTIDRNCPIIAPSDDEHNLANNNRKFSSTMTGLTNRSCSPYVENALVEAAGSDASSMMADFKRMVEKMKALACVEDIYHLIPFLHTILNRLLTLLVCTNSDEVAMNALNVLMVIVDRIGEHKSRHDILRQFVYYHLRYIISVETDETTHGALCKYVPMLIRNVLGDNKAIGCIFRQLWFFIDCTVKCMAQWLIRNKLFKAPRRERFPAEVIFRIEGFVQLMTTQIIAKHKDLPVETRQANVSLANFLKYCLSLTDRFTIMNEIHYVIEKLDGNNSRALRVYKLELLQIISGHEHWLPLCLPLLTDKNGSVMRGDPTTLTDNGPLSAKPTAGGFLSKFFAQIFSTNTAIQESTEADRYANYVEHFYLSPTYCQTHFLAGVVFQELASALKDPREYRRQVVMLMRNLLAKHSADSRYTDSSTQNRIAILYTPIIRLAIENIRELEATAKTSADSPDHSPAPNLTATQLKSRSLTADHKGNASQMLDNDNSATATSSLSGMASLGMPKALRSSSKASTLPSQTPSVDGSQATTSGCPQSNNPATIAAFAEKLDKNESRDLLLCVLFVLNKLPKKTIGALWCSQESMKNHDPNLGANLSTQSSGQRENASNTSTSNVYLDFIRLLELALFMFRYRGRPHHEREHARRQKAAMKVAVNFQTDQRSFTLDSHLSSTSTNVSNTQNIVVNALNVDEDASTETSLGVPSATTTSFLQESNLTQEVALIVLEVSQTLANQIATRAKQLNMETIDAAFQRLLELEIQLLGPNWPENVRLHALAGLAVFINLFSSRFFQSGPLEPLSSLIEALLLQLNCRFPRVQNAAAALLQLVLRNGFDVASSIYAKQPGLDTYAENSASASATDRLGRPGSQTGVALAYLLGHKPPLLTPTSARFDRGLKALESLVLNFGERRAYTLFEKGVLELIKQLRGVLEATSAISEAANDPIRLADLHIQLANSYRGSAALRCAWFDSLASAHIAEQWYSEAAVCQAHAIAIMGKELMAKGFAKIDWSLLDMINDKVASEENVYDDHLDSTQQANYTVENFTKRIEKTMETLVLSERYEAVGPLCRMAIPIYEQRHDYKALVSLYAELQQANSRAAEVKASGKRHLGSYFRVVFLGEQHFGSEHNTEWVYREPKLTSLAEACDRMVESVRHALGQDQVEILPPEKKQIEVARLNPSTAYIQVGHVEPCSSKMLQKSVDPEKTGADVATATVEDDDPMCYRLHTNVKNFVYEERMTDDSVPSTAPEQAKLAVRRIVLTVEKSFPNTRRRQKVLDRTEFILNPLELACDSLLFKAAQIRRILNAAGIMRGAYGFDKSALRRLDVKQLQLFLQGSVSPTVNAGVLAYAEAFTAPEQKQRYGNAGIAKLVSAFKILMTELSDALKINEAAMGSDRSEYQSMLRNSFDGMVERLSAFFNGEKFILDPFSKGSTTAGDDHLDGNAAALHSRSSAMAMHILDSIGGVNA</sequence>